<dbReference type="RefSeq" id="WP_236343623.1">
    <property type="nucleotide sequence ID" value="NZ_CAKMMF010000018.1"/>
</dbReference>
<evidence type="ECO:0000313" key="11">
    <source>
        <dbReference type="Proteomes" id="UP000838686"/>
    </source>
</evidence>
<keyword evidence="5 7" id="KW-0472">Membrane</keyword>
<evidence type="ECO:0000259" key="8">
    <source>
        <dbReference type="Pfam" id="PF02687"/>
    </source>
</evidence>
<dbReference type="PROSITE" id="PS51257">
    <property type="entry name" value="PROKAR_LIPOPROTEIN"/>
    <property type="match status" value="1"/>
</dbReference>
<evidence type="ECO:0000256" key="5">
    <source>
        <dbReference type="ARBA" id="ARBA00023136"/>
    </source>
</evidence>
<protein>
    <submittedName>
        <fullName evidence="10">ABC transporter permease YtrF</fullName>
    </submittedName>
</protein>
<feature type="transmembrane region" description="Helical" evidence="7">
    <location>
        <begin position="21"/>
        <end position="45"/>
    </location>
</feature>
<keyword evidence="3 7" id="KW-0812">Transmembrane</keyword>
<feature type="transmembrane region" description="Helical" evidence="7">
    <location>
        <begin position="274"/>
        <end position="299"/>
    </location>
</feature>
<evidence type="ECO:0000256" key="4">
    <source>
        <dbReference type="ARBA" id="ARBA00022989"/>
    </source>
</evidence>
<keyword evidence="11" id="KW-1185">Reference proteome</keyword>
<feature type="domain" description="MacB-like periplasmic core" evidence="9">
    <location>
        <begin position="22"/>
        <end position="256"/>
    </location>
</feature>
<organism evidence="10 11">
    <name type="scientific">Paenibacillus plantiphilus</name>
    <dbReference type="NCBI Taxonomy" id="2905650"/>
    <lineage>
        <taxon>Bacteria</taxon>
        <taxon>Bacillati</taxon>
        <taxon>Bacillota</taxon>
        <taxon>Bacilli</taxon>
        <taxon>Bacillales</taxon>
        <taxon>Paenibacillaceae</taxon>
        <taxon>Paenibacillus</taxon>
    </lineage>
</organism>
<dbReference type="PANTHER" id="PTHR30572">
    <property type="entry name" value="MEMBRANE COMPONENT OF TRANSPORTER-RELATED"/>
    <property type="match status" value="1"/>
</dbReference>
<dbReference type="EMBL" id="CAKMMF010000018">
    <property type="protein sequence ID" value="CAH1210803.1"/>
    <property type="molecule type" value="Genomic_DNA"/>
</dbReference>
<evidence type="ECO:0000256" key="7">
    <source>
        <dbReference type="SAM" id="Phobius"/>
    </source>
</evidence>
<comment type="similarity">
    <text evidence="6">Belongs to the ABC-4 integral membrane protein family.</text>
</comment>
<dbReference type="Pfam" id="PF12704">
    <property type="entry name" value="MacB_PCD"/>
    <property type="match status" value="1"/>
</dbReference>
<proteinExistence type="inferred from homology"/>
<keyword evidence="4 7" id="KW-1133">Transmembrane helix</keyword>
<evidence type="ECO:0000256" key="3">
    <source>
        <dbReference type="ARBA" id="ARBA00022692"/>
    </source>
</evidence>
<dbReference type="PANTHER" id="PTHR30572:SF4">
    <property type="entry name" value="ABC TRANSPORTER PERMEASE YTRF"/>
    <property type="match status" value="1"/>
</dbReference>
<dbReference type="InterPro" id="IPR003838">
    <property type="entry name" value="ABC3_permease_C"/>
</dbReference>
<evidence type="ECO:0000256" key="6">
    <source>
        <dbReference type="ARBA" id="ARBA00038076"/>
    </source>
</evidence>
<dbReference type="Pfam" id="PF02687">
    <property type="entry name" value="FtsX"/>
    <property type="match status" value="1"/>
</dbReference>
<evidence type="ECO:0000259" key="9">
    <source>
        <dbReference type="Pfam" id="PF12704"/>
    </source>
</evidence>
<dbReference type="Proteomes" id="UP000838686">
    <property type="component" value="Unassembled WGS sequence"/>
</dbReference>
<reference evidence="10" key="1">
    <citation type="submission" date="2022-01" db="EMBL/GenBank/DDBJ databases">
        <authorList>
            <person name="Criscuolo A."/>
        </authorList>
    </citation>
    <scope>NUCLEOTIDE SEQUENCE</scope>
    <source>
        <strain evidence="10">CIP111893</strain>
    </source>
</reference>
<dbReference type="InterPro" id="IPR050250">
    <property type="entry name" value="Macrolide_Exporter_MacB"/>
</dbReference>
<dbReference type="InterPro" id="IPR025857">
    <property type="entry name" value="MacB_PCD"/>
</dbReference>
<name>A0ABM9CGC1_9BACL</name>
<keyword evidence="2" id="KW-1003">Cell membrane</keyword>
<sequence>MKFKDKLKFVRQNMSKNKSRVFMTILATAMGCSFLIMIASVAFGLQQSLIDDLLQDRNITEIQVHALKNGDTYDNLKQADIDAIQNIEHIKAMSVQRMSQGTTSLGEYQSLNNTQAIVSNFQQEMKAGLELEEGRAPANDNETVVGYHFAKSLTKRDANNVALANEIYNGKLIGETIVFKATEFNPDTNKEVVVGEFKLTIVGILEKPDREWMESALLYLSDNYNDKLFGEELPQANVKVIADGADNVVKVSNELREKNYSVYSVADTIKEMDLVFLVMKIGLIFVGTIAVLIASIGIYNTMTMAVTERSQDIGIMKAIGANPRTIRSIFLLESFGIGLLGVMIGTIVSYGLSALINAAVPPILANVLDGKPPENFMFSSIPITLTLVSAGISLGVAVLSGMRPAARATRIDVLRALRRDI</sequence>
<feature type="transmembrane region" description="Helical" evidence="7">
    <location>
        <begin position="330"/>
        <end position="356"/>
    </location>
</feature>
<comment type="subcellular location">
    <subcellularLocation>
        <location evidence="1">Cell membrane</location>
        <topology evidence="1">Multi-pass membrane protein</topology>
    </subcellularLocation>
</comment>
<accession>A0ABM9CGC1</accession>
<evidence type="ECO:0000313" key="10">
    <source>
        <dbReference type="EMBL" id="CAH1210803.1"/>
    </source>
</evidence>
<feature type="transmembrane region" description="Helical" evidence="7">
    <location>
        <begin position="376"/>
        <end position="400"/>
    </location>
</feature>
<feature type="domain" description="ABC3 transporter permease C-terminal" evidence="8">
    <location>
        <begin position="284"/>
        <end position="411"/>
    </location>
</feature>
<evidence type="ECO:0000256" key="1">
    <source>
        <dbReference type="ARBA" id="ARBA00004651"/>
    </source>
</evidence>
<gene>
    <name evidence="10" type="primary">ytrF</name>
    <name evidence="10" type="ORF">PAECIP111893_03286</name>
</gene>
<evidence type="ECO:0000256" key="2">
    <source>
        <dbReference type="ARBA" id="ARBA00022475"/>
    </source>
</evidence>
<comment type="caution">
    <text evidence="10">The sequence shown here is derived from an EMBL/GenBank/DDBJ whole genome shotgun (WGS) entry which is preliminary data.</text>
</comment>